<feature type="transmembrane region" description="Helical" evidence="10">
    <location>
        <begin position="41"/>
        <end position="63"/>
    </location>
</feature>
<evidence type="ECO:0000256" key="1">
    <source>
        <dbReference type="ARBA" id="ARBA00004173"/>
    </source>
</evidence>
<proteinExistence type="inferred from homology"/>
<dbReference type="GO" id="GO:0005762">
    <property type="term" value="C:mitochondrial large ribosomal subunit"/>
    <property type="evidence" value="ECO:0000318"/>
    <property type="project" value="GO_Central"/>
</dbReference>
<comment type="similarity">
    <text evidence="2">Belongs to the mitochondrion-specific ribosomal protein mL52 family.</text>
</comment>
<reference evidence="11" key="3">
    <citation type="submission" date="2025-09" db="UniProtKB">
        <authorList>
            <consortium name="Ensembl"/>
        </authorList>
    </citation>
    <scope>IDENTIFICATION</scope>
    <source>
        <strain evidence="11">broiler</strain>
    </source>
</reference>
<evidence type="ECO:0000256" key="10">
    <source>
        <dbReference type="SAM" id="Phobius"/>
    </source>
</evidence>
<evidence type="ECO:0000256" key="4">
    <source>
        <dbReference type="ARBA" id="ARBA00022980"/>
    </source>
</evidence>
<reference evidence="11" key="2">
    <citation type="submission" date="2025-08" db="UniProtKB">
        <authorList>
            <consortium name="Ensembl"/>
        </authorList>
    </citation>
    <scope>IDENTIFICATION</scope>
    <source>
        <strain evidence="11">broiler</strain>
    </source>
</reference>
<dbReference type="PANTHER" id="PTHR34090">
    <property type="entry name" value="39S RIBOSOMAL PROTEIN L52, MITOCHONDRIAL"/>
    <property type="match status" value="1"/>
</dbReference>
<reference evidence="11" key="1">
    <citation type="submission" date="2020-11" db="EMBL/GenBank/DDBJ databases">
        <title>Gallus gallus (Chicken) genome, bGalGal1, GRCg7b, maternal haplotype autosomes + Z &amp; W.</title>
        <authorList>
            <person name="Warren W."/>
            <person name="Formenti G."/>
            <person name="Fedrigo O."/>
            <person name="Haase B."/>
            <person name="Mountcastle J."/>
            <person name="Balacco J."/>
            <person name="Tracey A."/>
            <person name="Schneider V."/>
            <person name="Okimoto R."/>
            <person name="Cheng H."/>
            <person name="Hawken R."/>
            <person name="Howe K."/>
            <person name="Jarvis E.D."/>
        </authorList>
    </citation>
    <scope>NUCLEOTIDE SEQUENCE [LARGE SCALE GENOMIC DNA]</scope>
    <source>
        <strain evidence="11">Broiler</strain>
    </source>
</reference>
<sequence>MGRCSSLWGRHGSPWVPVGSLWVPMGLYGSLWGLRGALLCLYGSLWGLCVSLWGLCGVSVGPYCVSVGPCRFSECPYGALGSLWGSMGPCGVSVGPYCVSMGPYGSLCVPMGSLWSLWVPMGSLWVPMDPYVSPPAELRSLSARPIPAAPQRIGQWRVSKGLAPGSSGYGPLRDLPDWSFVDGRPAPLWAGQLRRRHDNEEVARRAVALIQSMDAARERGRGLSLKPRPSLRPKGSSPKSIKDE</sequence>
<keyword evidence="10" id="KW-0472">Membrane</keyword>
<name>A0A8V0XMD7_CHICK</name>
<dbReference type="PANTHER" id="PTHR34090:SF1">
    <property type="entry name" value="LARGE RIBOSOMAL SUBUNIT PROTEIN ML52"/>
    <property type="match status" value="1"/>
</dbReference>
<feature type="transmembrane region" description="Helical" evidence="10">
    <location>
        <begin position="15"/>
        <end position="34"/>
    </location>
</feature>
<dbReference type="AlphaFoldDB" id="A0A8V0XMD7"/>
<dbReference type="Ensembl" id="ENSGALT00010009094.1">
    <property type="protein sequence ID" value="ENSGALP00010005384.1"/>
    <property type="gene ID" value="ENSGALG00010003928.1"/>
</dbReference>
<evidence type="ECO:0000313" key="11">
    <source>
        <dbReference type="Ensembl" id="ENSGALP00010005384.1"/>
    </source>
</evidence>
<evidence type="ECO:0000256" key="5">
    <source>
        <dbReference type="ARBA" id="ARBA00023128"/>
    </source>
</evidence>
<keyword evidence="12" id="KW-1185">Reference proteome</keyword>
<keyword evidence="6" id="KW-0687">Ribonucleoprotein</keyword>
<dbReference type="GO" id="GO:0032543">
    <property type="term" value="P:mitochondrial translation"/>
    <property type="evidence" value="ECO:0007669"/>
    <property type="project" value="InterPro"/>
</dbReference>
<dbReference type="Pfam" id="PF18699">
    <property type="entry name" value="MRPL52"/>
    <property type="match status" value="1"/>
</dbReference>
<dbReference type="InterPro" id="IPR034596">
    <property type="entry name" value="Ribosomal_mL52"/>
</dbReference>
<evidence type="ECO:0000256" key="9">
    <source>
        <dbReference type="SAM" id="MobiDB-lite"/>
    </source>
</evidence>
<comment type="subcellular location">
    <subcellularLocation>
        <location evidence="1">Mitochondrion</location>
    </subcellularLocation>
</comment>
<protein>
    <recommendedName>
        <fullName evidence="7">Large ribosomal subunit protein mL52</fullName>
    </recommendedName>
    <alternativeName>
        <fullName evidence="8">39S ribosomal protein L52, mitochondrial</fullName>
    </alternativeName>
</protein>
<evidence type="ECO:0000256" key="7">
    <source>
        <dbReference type="ARBA" id="ARBA00035181"/>
    </source>
</evidence>
<keyword evidence="10" id="KW-1133">Transmembrane helix</keyword>
<keyword evidence="10" id="KW-0812">Transmembrane</keyword>
<keyword evidence="4" id="KW-0689">Ribosomal protein</keyword>
<keyword evidence="5" id="KW-0496">Mitochondrion</keyword>
<organism evidence="11 12">
    <name type="scientific">Gallus gallus</name>
    <name type="common">Chicken</name>
    <dbReference type="NCBI Taxonomy" id="9031"/>
    <lineage>
        <taxon>Eukaryota</taxon>
        <taxon>Metazoa</taxon>
        <taxon>Chordata</taxon>
        <taxon>Craniata</taxon>
        <taxon>Vertebrata</taxon>
        <taxon>Euteleostomi</taxon>
        <taxon>Archelosauria</taxon>
        <taxon>Archosauria</taxon>
        <taxon>Dinosauria</taxon>
        <taxon>Saurischia</taxon>
        <taxon>Theropoda</taxon>
        <taxon>Coelurosauria</taxon>
        <taxon>Aves</taxon>
        <taxon>Neognathae</taxon>
        <taxon>Galloanserae</taxon>
        <taxon>Galliformes</taxon>
        <taxon>Phasianidae</taxon>
        <taxon>Phasianinae</taxon>
        <taxon>Gallus</taxon>
    </lineage>
</organism>
<dbReference type="GO" id="GO:0003735">
    <property type="term" value="F:structural constituent of ribosome"/>
    <property type="evidence" value="ECO:0007669"/>
    <property type="project" value="InterPro"/>
</dbReference>
<feature type="region of interest" description="Disordered" evidence="9">
    <location>
        <begin position="216"/>
        <end position="244"/>
    </location>
</feature>
<dbReference type="GO" id="GO:0006412">
    <property type="term" value="P:translation"/>
    <property type="evidence" value="ECO:0000318"/>
    <property type="project" value="GO_Central"/>
</dbReference>
<evidence type="ECO:0000256" key="2">
    <source>
        <dbReference type="ARBA" id="ARBA00007232"/>
    </source>
</evidence>
<dbReference type="GeneTree" id="ENSGT01150000289495"/>
<accession>A0A8V0XMD7</accession>
<keyword evidence="3" id="KW-0809">Transit peptide</keyword>
<dbReference type="Proteomes" id="UP000000539">
    <property type="component" value="Chromosome 35"/>
</dbReference>
<evidence type="ECO:0000256" key="3">
    <source>
        <dbReference type="ARBA" id="ARBA00022946"/>
    </source>
</evidence>
<evidence type="ECO:0000256" key="8">
    <source>
        <dbReference type="ARBA" id="ARBA00035425"/>
    </source>
</evidence>
<evidence type="ECO:0000256" key="6">
    <source>
        <dbReference type="ARBA" id="ARBA00023274"/>
    </source>
</evidence>
<evidence type="ECO:0000313" key="12">
    <source>
        <dbReference type="Proteomes" id="UP000000539"/>
    </source>
</evidence>